<dbReference type="PROSITE" id="PS01124">
    <property type="entry name" value="HTH_ARAC_FAMILY_2"/>
    <property type="match status" value="1"/>
</dbReference>
<dbReference type="PANTHER" id="PTHR43280">
    <property type="entry name" value="ARAC-FAMILY TRANSCRIPTIONAL REGULATOR"/>
    <property type="match status" value="1"/>
</dbReference>
<dbReference type="PANTHER" id="PTHR43280:SF32">
    <property type="entry name" value="TRANSCRIPTIONAL REGULATORY PROTEIN"/>
    <property type="match status" value="1"/>
</dbReference>
<keyword evidence="1" id="KW-0805">Transcription regulation</keyword>
<dbReference type="Pfam" id="PF02311">
    <property type="entry name" value="AraC_binding"/>
    <property type="match status" value="1"/>
</dbReference>
<name>A0A5J4S116_9ZZZZ</name>
<dbReference type="PRINTS" id="PR00032">
    <property type="entry name" value="HTHARAC"/>
</dbReference>
<dbReference type="InterPro" id="IPR018060">
    <property type="entry name" value="HTH_AraC"/>
</dbReference>
<evidence type="ECO:0000256" key="3">
    <source>
        <dbReference type="ARBA" id="ARBA00023163"/>
    </source>
</evidence>
<dbReference type="InterPro" id="IPR020449">
    <property type="entry name" value="Tscrpt_reg_AraC-type_HTH"/>
</dbReference>
<dbReference type="SUPFAM" id="SSF51215">
    <property type="entry name" value="Regulatory protein AraC"/>
    <property type="match status" value="1"/>
</dbReference>
<accession>A0A5J4S116</accession>
<keyword evidence="2" id="KW-0238">DNA-binding</keyword>
<dbReference type="SUPFAM" id="SSF46689">
    <property type="entry name" value="Homeodomain-like"/>
    <property type="match status" value="1"/>
</dbReference>
<evidence type="ECO:0000259" key="4">
    <source>
        <dbReference type="PROSITE" id="PS01124"/>
    </source>
</evidence>
<dbReference type="Gene3D" id="1.10.10.60">
    <property type="entry name" value="Homeodomain-like"/>
    <property type="match status" value="1"/>
</dbReference>
<keyword evidence="3" id="KW-0804">Transcription</keyword>
<dbReference type="AlphaFoldDB" id="A0A5J4S116"/>
<feature type="domain" description="HTH araC/xylS-type" evidence="4">
    <location>
        <begin position="184"/>
        <end position="267"/>
    </location>
</feature>
<proteinExistence type="predicted"/>
<comment type="caution">
    <text evidence="5">The sequence shown here is derived from an EMBL/GenBank/DDBJ whole genome shotgun (WGS) entry which is preliminary data.</text>
</comment>
<organism evidence="5">
    <name type="scientific">termite gut metagenome</name>
    <dbReference type="NCBI Taxonomy" id="433724"/>
    <lineage>
        <taxon>unclassified sequences</taxon>
        <taxon>metagenomes</taxon>
        <taxon>organismal metagenomes</taxon>
    </lineage>
</organism>
<dbReference type="InterPro" id="IPR003313">
    <property type="entry name" value="AraC-bd"/>
</dbReference>
<dbReference type="SMART" id="SM00342">
    <property type="entry name" value="HTH_ARAC"/>
    <property type="match status" value="1"/>
</dbReference>
<sequence>MLKEYTLSDLLLLPSKHIAYYAGTIETMKESEVEWPYRQSFYSVVWFVQGNGFHVIDCNEYQIRKGSMFLVNPNQINNWSYADNCKGYTLMFAKSLASQLGIEFLKPYIDIEKQDASLLRLVFENLIKDCKLNNDDLQHKIMTSIQYIYSLIADKIHGEAFTSKNTSIFRQFKELIVTDDNIQSMDKYADTLHISTTVLNTICQNLSGISAKQLLLDLKLTEAKRLLLYSKLNINEISFQLGFEDSSYFARIFRKKALLSPSLFRRKYRK</sequence>
<dbReference type="EMBL" id="SNRY01000534">
    <property type="protein sequence ID" value="KAA6339468.1"/>
    <property type="molecule type" value="Genomic_DNA"/>
</dbReference>
<gene>
    <name evidence="5" type="ORF">EZS27_012602</name>
</gene>
<dbReference type="GO" id="GO:0043565">
    <property type="term" value="F:sequence-specific DNA binding"/>
    <property type="evidence" value="ECO:0007669"/>
    <property type="project" value="InterPro"/>
</dbReference>
<reference evidence="5" key="1">
    <citation type="submission" date="2019-03" db="EMBL/GenBank/DDBJ databases">
        <title>Single cell metagenomics reveals metabolic interactions within the superorganism composed of flagellate Streblomastix strix and complex community of Bacteroidetes bacteria on its surface.</title>
        <authorList>
            <person name="Treitli S.C."/>
            <person name="Kolisko M."/>
            <person name="Husnik F."/>
            <person name="Keeling P."/>
            <person name="Hampl V."/>
        </authorList>
    </citation>
    <scope>NUCLEOTIDE SEQUENCE</scope>
    <source>
        <strain evidence="5">STM</strain>
    </source>
</reference>
<dbReference type="GO" id="GO:0003700">
    <property type="term" value="F:DNA-binding transcription factor activity"/>
    <property type="evidence" value="ECO:0007669"/>
    <property type="project" value="InterPro"/>
</dbReference>
<dbReference type="InterPro" id="IPR009057">
    <property type="entry name" value="Homeodomain-like_sf"/>
</dbReference>
<dbReference type="InterPro" id="IPR037923">
    <property type="entry name" value="HTH-like"/>
</dbReference>
<evidence type="ECO:0000313" key="5">
    <source>
        <dbReference type="EMBL" id="KAA6339468.1"/>
    </source>
</evidence>
<evidence type="ECO:0000256" key="2">
    <source>
        <dbReference type="ARBA" id="ARBA00023125"/>
    </source>
</evidence>
<dbReference type="Pfam" id="PF12833">
    <property type="entry name" value="HTH_18"/>
    <property type="match status" value="1"/>
</dbReference>
<evidence type="ECO:0000256" key="1">
    <source>
        <dbReference type="ARBA" id="ARBA00023015"/>
    </source>
</evidence>
<protein>
    <submittedName>
        <fullName evidence="5">HTH-type transcriptional activator Btr</fullName>
    </submittedName>
</protein>